<keyword evidence="3 7" id="KW-0812">Transmembrane</keyword>
<evidence type="ECO:0000313" key="9">
    <source>
        <dbReference type="EMBL" id="ATR79056.1"/>
    </source>
</evidence>
<dbReference type="PANTHER" id="PTHR34390">
    <property type="entry name" value="UPF0442 PROTEIN YJJB-RELATED"/>
    <property type="match status" value="1"/>
</dbReference>
<dbReference type="STRING" id="34062.AXE82_03385"/>
<dbReference type="RefSeq" id="WP_100270282.1">
    <property type="nucleotide sequence ID" value="NZ_CP024443.1"/>
</dbReference>
<evidence type="ECO:0000256" key="3">
    <source>
        <dbReference type="ARBA" id="ARBA00022692"/>
    </source>
</evidence>
<reference evidence="10" key="1">
    <citation type="submission" date="2017-11" db="EMBL/GenBank/DDBJ databases">
        <title>Complete genome sequence of Moraxella osloensis NP7 isolated from human skin.</title>
        <authorList>
            <person name="Lee K."/>
            <person name="Lim J.Y."/>
            <person name="Hwang I."/>
        </authorList>
    </citation>
    <scope>NUCLEOTIDE SEQUENCE [LARGE SCALE GENOMIC DNA]</scope>
    <source>
        <strain evidence="10">NP7</strain>
    </source>
</reference>
<feature type="transmembrane region" description="Helical" evidence="7">
    <location>
        <begin position="263"/>
        <end position="287"/>
    </location>
</feature>
<evidence type="ECO:0000259" key="8">
    <source>
        <dbReference type="Pfam" id="PF06738"/>
    </source>
</evidence>
<dbReference type="GO" id="GO:0015744">
    <property type="term" value="P:succinate transport"/>
    <property type="evidence" value="ECO:0007669"/>
    <property type="project" value="TreeGrafter"/>
</dbReference>
<dbReference type="Proteomes" id="UP000229340">
    <property type="component" value="Chromosome"/>
</dbReference>
<dbReference type="InterPro" id="IPR050539">
    <property type="entry name" value="ThrE_Dicarb/AminoAcid_Exp"/>
</dbReference>
<accession>A0A2D2LVP1</accession>
<comment type="similarity">
    <text evidence="6">Belongs to the ThrE exporter (TC 2.A.79) family.</text>
</comment>
<sequence>MTDTFADALEALDPLTPEPAKLSPPTEPKPRRRLPYMAYEHQQQITRLCVRCGLLLMQYGAESATVTDLCRRLGLALGLASVECGIAYNGLTITTIYNNRCITTLRASTTHAINVNIIVQIQRIVLDLESMPVTSTLEHATYRFDEIDRGTYPAKMVAPMVGVACACFAYLAGGDILVCLVTFIASMMGYSLRLWLSNRNFNPFISALIAACFGSIFASTALLLGIGNDPHIAMASSVLWLVPSFPLINSLSDMLKGYMNIGIGRFMFVIILTLSSCIGIVLSLLLLNISHWGVG</sequence>
<dbReference type="GO" id="GO:0022857">
    <property type="term" value="F:transmembrane transporter activity"/>
    <property type="evidence" value="ECO:0007669"/>
    <property type="project" value="InterPro"/>
</dbReference>
<feature type="domain" description="Threonine/serine exporter-like N-terminal" evidence="8">
    <location>
        <begin position="47"/>
        <end position="286"/>
    </location>
</feature>
<feature type="transmembrane region" description="Helical" evidence="7">
    <location>
        <begin position="232"/>
        <end position="251"/>
    </location>
</feature>
<keyword evidence="2" id="KW-1003">Cell membrane</keyword>
<evidence type="ECO:0000256" key="5">
    <source>
        <dbReference type="ARBA" id="ARBA00023136"/>
    </source>
</evidence>
<dbReference type="AlphaFoldDB" id="A0A2D2LVP1"/>
<evidence type="ECO:0000313" key="10">
    <source>
        <dbReference type="Proteomes" id="UP000229340"/>
    </source>
</evidence>
<evidence type="ECO:0000256" key="1">
    <source>
        <dbReference type="ARBA" id="ARBA00004651"/>
    </source>
</evidence>
<dbReference type="Pfam" id="PF06738">
    <property type="entry name" value="ThrE"/>
    <property type="match status" value="1"/>
</dbReference>
<feature type="transmembrane region" description="Helical" evidence="7">
    <location>
        <begin position="204"/>
        <end position="226"/>
    </location>
</feature>
<organism evidence="9 10">
    <name type="scientific">Faucicola osloensis</name>
    <name type="common">Moraxella osloensis</name>
    <dbReference type="NCBI Taxonomy" id="34062"/>
    <lineage>
        <taxon>Bacteria</taxon>
        <taxon>Pseudomonadati</taxon>
        <taxon>Pseudomonadota</taxon>
        <taxon>Gammaproteobacteria</taxon>
        <taxon>Moraxellales</taxon>
        <taxon>Moraxellaceae</taxon>
        <taxon>Faucicola</taxon>
    </lineage>
</organism>
<evidence type="ECO:0000256" key="4">
    <source>
        <dbReference type="ARBA" id="ARBA00022989"/>
    </source>
</evidence>
<keyword evidence="5 7" id="KW-0472">Membrane</keyword>
<evidence type="ECO:0000256" key="7">
    <source>
        <dbReference type="SAM" id="Phobius"/>
    </source>
</evidence>
<dbReference type="GO" id="GO:0005886">
    <property type="term" value="C:plasma membrane"/>
    <property type="evidence" value="ECO:0007669"/>
    <property type="project" value="UniProtKB-SubCell"/>
</dbReference>
<name>A0A2D2LVP1_FAUOS</name>
<dbReference type="EMBL" id="CP024443">
    <property type="protein sequence ID" value="ATR79056.1"/>
    <property type="molecule type" value="Genomic_DNA"/>
</dbReference>
<feature type="transmembrane region" description="Helical" evidence="7">
    <location>
        <begin position="168"/>
        <end position="192"/>
    </location>
</feature>
<dbReference type="PANTHER" id="PTHR34390:SF2">
    <property type="entry name" value="SUCCINATE TRANSPORTER SUBUNIT YJJP-RELATED"/>
    <property type="match status" value="1"/>
</dbReference>
<keyword evidence="4 7" id="KW-1133">Transmembrane helix</keyword>
<protein>
    <recommendedName>
        <fullName evidence="8">Threonine/serine exporter-like N-terminal domain-containing protein</fullName>
    </recommendedName>
</protein>
<dbReference type="InterPro" id="IPR010619">
    <property type="entry name" value="ThrE-like_N"/>
</dbReference>
<comment type="subcellular location">
    <subcellularLocation>
        <location evidence="1">Cell membrane</location>
        <topology evidence="1">Multi-pass membrane protein</topology>
    </subcellularLocation>
</comment>
<evidence type="ECO:0000256" key="2">
    <source>
        <dbReference type="ARBA" id="ARBA00022475"/>
    </source>
</evidence>
<gene>
    <name evidence="9" type="ORF">NP7_07200</name>
</gene>
<proteinExistence type="inferred from homology"/>
<evidence type="ECO:0000256" key="6">
    <source>
        <dbReference type="ARBA" id="ARBA00034125"/>
    </source>
</evidence>